<comment type="subcellular location">
    <subcellularLocation>
        <location evidence="1">Membrane</location>
        <topology evidence="1">Single-pass membrane protein</topology>
    </subcellularLocation>
</comment>
<feature type="compositionally biased region" description="Basic and acidic residues" evidence="6">
    <location>
        <begin position="155"/>
        <end position="169"/>
    </location>
</feature>
<feature type="region of interest" description="Disordered" evidence="6">
    <location>
        <begin position="21"/>
        <end position="97"/>
    </location>
</feature>
<evidence type="ECO:0000313" key="7">
    <source>
        <dbReference type="EMBL" id="RCK47749.1"/>
    </source>
</evidence>
<reference evidence="7 8" key="1">
    <citation type="submission" date="2014-07" db="EMBL/GenBank/DDBJ databases">
        <title>Draft genome sequence of Thalassospira profundimaris PR54-5.</title>
        <authorList>
            <person name="Lai Q."/>
            <person name="Shao Z."/>
        </authorList>
    </citation>
    <scope>NUCLEOTIDE SEQUENCE [LARGE SCALE GENOMIC DNA]</scope>
    <source>
        <strain evidence="7 8">PR54-5</strain>
    </source>
</reference>
<keyword evidence="5" id="KW-0472">Membrane</keyword>
<organism evidence="7 8">
    <name type="scientific">Thalassospira profundimaris</name>
    <dbReference type="NCBI Taxonomy" id="502049"/>
    <lineage>
        <taxon>Bacteria</taxon>
        <taxon>Pseudomonadati</taxon>
        <taxon>Pseudomonadota</taxon>
        <taxon>Alphaproteobacteria</taxon>
        <taxon>Rhodospirillales</taxon>
        <taxon>Thalassospiraceae</taxon>
        <taxon>Thalassospira</taxon>
    </lineage>
</organism>
<name>A0A367X2N5_9PROT</name>
<dbReference type="Gene3D" id="2.40.128.260">
    <property type="entry name" value="Type IV secretion system, VirB10/TraB/TrbI"/>
    <property type="match status" value="1"/>
</dbReference>
<dbReference type="EMBL" id="JPWI01000002">
    <property type="protein sequence ID" value="RCK47749.1"/>
    <property type="molecule type" value="Genomic_DNA"/>
</dbReference>
<accession>A0A367X2N5</accession>
<keyword evidence="4" id="KW-1133">Transmembrane helix</keyword>
<evidence type="ECO:0000256" key="6">
    <source>
        <dbReference type="SAM" id="MobiDB-lite"/>
    </source>
</evidence>
<dbReference type="AlphaFoldDB" id="A0A367X2N5"/>
<feature type="compositionally biased region" description="Pro residues" evidence="6">
    <location>
        <begin position="69"/>
        <end position="97"/>
    </location>
</feature>
<gene>
    <name evidence="7" type="ORF">TH30_04635</name>
</gene>
<dbReference type="GO" id="GO:0016020">
    <property type="term" value="C:membrane"/>
    <property type="evidence" value="ECO:0007669"/>
    <property type="project" value="UniProtKB-SubCell"/>
</dbReference>
<feature type="region of interest" description="Disordered" evidence="6">
    <location>
        <begin position="150"/>
        <end position="177"/>
    </location>
</feature>
<dbReference type="OrthoDB" id="9807354at2"/>
<evidence type="ECO:0000256" key="2">
    <source>
        <dbReference type="ARBA" id="ARBA00010265"/>
    </source>
</evidence>
<dbReference type="Pfam" id="PF03743">
    <property type="entry name" value="TrbI"/>
    <property type="match status" value="1"/>
</dbReference>
<evidence type="ECO:0000256" key="5">
    <source>
        <dbReference type="ARBA" id="ARBA00023136"/>
    </source>
</evidence>
<dbReference type="Proteomes" id="UP000252255">
    <property type="component" value="Unassembled WGS sequence"/>
</dbReference>
<evidence type="ECO:0000256" key="1">
    <source>
        <dbReference type="ARBA" id="ARBA00004167"/>
    </source>
</evidence>
<dbReference type="InterPro" id="IPR042217">
    <property type="entry name" value="T4SS_VirB10/TrbI"/>
</dbReference>
<comment type="caution">
    <text evidence="7">The sequence shown here is derived from an EMBL/GenBank/DDBJ whole genome shotgun (WGS) entry which is preliminary data.</text>
</comment>
<proteinExistence type="inferred from homology"/>
<evidence type="ECO:0000256" key="4">
    <source>
        <dbReference type="ARBA" id="ARBA00022989"/>
    </source>
</evidence>
<comment type="similarity">
    <text evidence="2">Belongs to the TrbI/VirB10 family.</text>
</comment>
<feature type="compositionally biased region" description="Pro residues" evidence="6">
    <location>
        <begin position="43"/>
        <end position="60"/>
    </location>
</feature>
<keyword evidence="3" id="KW-0812">Transmembrane</keyword>
<dbReference type="CDD" id="cd16429">
    <property type="entry name" value="VirB10"/>
    <property type="match status" value="1"/>
</dbReference>
<evidence type="ECO:0000256" key="3">
    <source>
        <dbReference type="ARBA" id="ARBA00022692"/>
    </source>
</evidence>
<evidence type="ECO:0000313" key="8">
    <source>
        <dbReference type="Proteomes" id="UP000252255"/>
    </source>
</evidence>
<sequence length="378" mass="40810">MNGFCDIALVLGMTFSGMCSDAGQGAHQPTLPEDDRSVWELPAAPPPPPPAPPPAAPNFPPIIIKREAPPPAPAPEPEPEPMPEPALEPAPQVMPKPDPYRLALQAAWSRAQQSTARNVALAAYSNPTVPMGPDEPPLIGTDLPKIGRRISPDPLDLKQIGKEPEDYSGPRKVSSLPVDNSRKIAQDRYISVQLETGINTQVGADEPGSVILQTTRDVYGYHGRLVLVPKGSRLVCTFMAPSDMGSSQIGINCERILMAGHRAEIVDIGSNVTNQQGWLGVSGEVDNRFWQRYGNAFLLTGISTAVRYAAASTKSENDDGEVATAAAEKASEELSNKFGEITADMLEKTIDLKPIIQIPQGTRLQIRPATDWYIKEME</sequence>
<dbReference type="InterPro" id="IPR005498">
    <property type="entry name" value="T4SS_VirB10/TraB/TrbI"/>
</dbReference>
<protein>
    <submittedName>
        <fullName evidence="7">Conjugal transfer protein TrbI</fullName>
    </submittedName>
</protein>